<sequence>KLWEYGNIKEITQTIFNCRENDNVQDKYPIYEILVHLFQQINDFPSELDNMYEECLSHAIGKKEAKPEYYSAYLTLLYRKKEYNKLLIHAEKMYNLFTAETISLIWICKVFNRCFVENPEKAENMFEKLTEYYPKLLQVEPQNAIGLFSKSITLLKEEELLKAKDAVTEAVSLRPGLLHAWVLLTNIYIKLNLCEEAMESSLVAKKLLESLNNSNKILKEILNVLTIELLSKSSEEEDWKEALELYRNVENTEEKKKCAEFVIIVYINLQNFMEANMLISELESSKEAVSRLLCAKLFHKQEKYQEAINLLINDPINKSDWWIEIGQLYWNMAEYKKSLASYLKAARCDPNNFLPFMHLGKYYQKIDNLDKAKRCYEKALKINSKSAEIGTELCKIYRKLKNWEATHNLLQNVTSGTINTKNSWAWLQLGLSYLEQEDNSNAIDNLRSVVRIQPKNVHCWEALADAYLIRGSYTSAQKCYEKSLELVDNILYPLFQIANIKKILGHFAEAQVNFEEILLSNEHYVPALKGFAETCIYQAKECYKDQRLGTARNYAQLALEKLILAIQQRSDMSCLWKLLADNCLFVAKLPNKYCHMLIPIFFLEHEELEGTTVAESQDLYIVASRSYCKAVSLIEDNTSIWHDLAVCYLCHALSIEDEKKEQLFSCAMIASQYCVSNNPSNWQYWNLLGIVSMKKNQPNYALAQHAFIKAVTCDHNSAPGWTNLGILYLLMDNIKLANKA</sequence>
<feature type="repeat" description="TPR" evidence="3">
    <location>
        <begin position="353"/>
        <end position="386"/>
    </location>
</feature>
<dbReference type="GO" id="GO:0006401">
    <property type="term" value="P:RNA catabolic process"/>
    <property type="evidence" value="ECO:0007669"/>
    <property type="project" value="InterPro"/>
</dbReference>
<keyword evidence="1" id="KW-0677">Repeat</keyword>
<dbReference type="Pfam" id="PF13432">
    <property type="entry name" value="TPR_16"/>
    <property type="match status" value="1"/>
</dbReference>
<dbReference type="OrthoDB" id="10573889at2759"/>
<dbReference type="PANTHER" id="PTHR15704">
    <property type="entry name" value="SUPERKILLER 3 PROTEIN-RELATED"/>
    <property type="match status" value="1"/>
</dbReference>
<dbReference type="PROSITE" id="PS50005">
    <property type="entry name" value="TPR"/>
    <property type="match status" value="3"/>
</dbReference>
<dbReference type="GO" id="GO:0055087">
    <property type="term" value="C:Ski complex"/>
    <property type="evidence" value="ECO:0007669"/>
    <property type="project" value="InterPro"/>
</dbReference>
<dbReference type="Gene3D" id="1.25.40.10">
    <property type="entry name" value="Tetratricopeptide repeat domain"/>
    <property type="match status" value="4"/>
</dbReference>
<dbReference type="InterPro" id="IPR011990">
    <property type="entry name" value="TPR-like_helical_dom_sf"/>
</dbReference>
<organism evidence="4">
    <name type="scientific">Anoplophora glabripennis</name>
    <name type="common">Asian longhorn beetle</name>
    <name type="synonym">Anoplophora nobilis</name>
    <dbReference type="NCBI Taxonomy" id="217634"/>
    <lineage>
        <taxon>Eukaryota</taxon>
        <taxon>Metazoa</taxon>
        <taxon>Ecdysozoa</taxon>
        <taxon>Arthropoda</taxon>
        <taxon>Hexapoda</taxon>
        <taxon>Insecta</taxon>
        <taxon>Pterygota</taxon>
        <taxon>Neoptera</taxon>
        <taxon>Endopterygota</taxon>
        <taxon>Coleoptera</taxon>
        <taxon>Polyphaga</taxon>
        <taxon>Cucujiformia</taxon>
        <taxon>Chrysomeloidea</taxon>
        <taxon>Cerambycidae</taxon>
        <taxon>Lamiinae</taxon>
        <taxon>Lamiini</taxon>
        <taxon>Anoplophora</taxon>
    </lineage>
</organism>
<evidence type="ECO:0000256" key="3">
    <source>
        <dbReference type="PROSITE-ProRule" id="PRU00339"/>
    </source>
</evidence>
<evidence type="ECO:0000256" key="1">
    <source>
        <dbReference type="ARBA" id="ARBA00022737"/>
    </source>
</evidence>
<feature type="repeat" description="TPR" evidence="3">
    <location>
        <begin position="319"/>
        <end position="352"/>
    </location>
</feature>
<dbReference type="InterPro" id="IPR019734">
    <property type="entry name" value="TPR_rpt"/>
</dbReference>
<reference evidence="4" key="1">
    <citation type="submission" date="2013-07" db="EMBL/GenBank/DDBJ databases">
        <title>Midgut Transcriptome Profiling of Anoplphora glabripennis, a Lignocellulose Degrading, Wood-Boring Cerambycid.</title>
        <authorList>
            <person name="Scully E.D."/>
            <person name="Hoover K."/>
            <person name="Carlson J.E."/>
            <person name="Tien M."/>
            <person name="Geib S.M."/>
        </authorList>
    </citation>
    <scope>NUCLEOTIDE SEQUENCE</scope>
</reference>
<protein>
    <submittedName>
        <fullName evidence="4">Tetratricopeptide repeat protein 37</fullName>
    </submittedName>
</protein>
<feature type="repeat" description="TPR" evidence="3">
    <location>
        <begin position="423"/>
        <end position="456"/>
    </location>
</feature>
<name>V5GUF6_ANOGL</name>
<dbReference type="EMBL" id="GALX01003169">
    <property type="protein sequence ID" value="JAB65297.1"/>
    <property type="molecule type" value="Transcribed_RNA"/>
</dbReference>
<dbReference type="InterPro" id="IPR039226">
    <property type="entry name" value="Ski3/TTC37"/>
</dbReference>
<dbReference type="AlphaFoldDB" id="V5GUF6"/>
<feature type="non-terminal residue" evidence="4">
    <location>
        <position position="1"/>
    </location>
</feature>
<accession>V5GUF6</accession>
<proteinExistence type="predicted"/>
<evidence type="ECO:0000256" key="2">
    <source>
        <dbReference type="ARBA" id="ARBA00022803"/>
    </source>
</evidence>
<gene>
    <name evidence="4" type="primary">TTC37</name>
</gene>
<dbReference type="SMART" id="SM00028">
    <property type="entry name" value="TPR"/>
    <property type="match status" value="7"/>
</dbReference>
<dbReference type="Pfam" id="PF13181">
    <property type="entry name" value="TPR_8"/>
    <property type="match status" value="2"/>
</dbReference>
<keyword evidence="2 3" id="KW-0802">TPR repeat</keyword>
<evidence type="ECO:0000313" key="4">
    <source>
        <dbReference type="EMBL" id="JAB65297.1"/>
    </source>
</evidence>
<feature type="non-terminal residue" evidence="4">
    <location>
        <position position="740"/>
    </location>
</feature>
<dbReference type="SUPFAM" id="SSF48452">
    <property type="entry name" value="TPR-like"/>
    <property type="match status" value="2"/>
</dbReference>
<dbReference type="PANTHER" id="PTHR15704:SF7">
    <property type="entry name" value="SUPERKILLER COMPLEX PROTEIN 3"/>
    <property type="match status" value="1"/>
</dbReference>